<accession>A0A1X9M7D4</accession>
<evidence type="ECO:0000256" key="1">
    <source>
        <dbReference type="SAM" id="MobiDB-lite"/>
    </source>
</evidence>
<dbReference type="KEGG" id="bkw:BkAM31D_05350"/>
<evidence type="ECO:0000313" key="3">
    <source>
        <dbReference type="EMBL" id="ARK29326.1"/>
    </source>
</evidence>
<keyword evidence="2" id="KW-1133">Transmembrane helix</keyword>
<organism evidence="3 4">
    <name type="scientific">Halalkalibacter krulwichiae</name>
    <dbReference type="NCBI Taxonomy" id="199441"/>
    <lineage>
        <taxon>Bacteria</taxon>
        <taxon>Bacillati</taxon>
        <taxon>Bacillota</taxon>
        <taxon>Bacilli</taxon>
        <taxon>Bacillales</taxon>
        <taxon>Bacillaceae</taxon>
        <taxon>Halalkalibacter</taxon>
    </lineage>
</organism>
<feature type="region of interest" description="Disordered" evidence="1">
    <location>
        <begin position="35"/>
        <end position="132"/>
    </location>
</feature>
<reference evidence="3 4" key="1">
    <citation type="submission" date="2017-04" db="EMBL/GenBank/DDBJ databases">
        <title>Bacillus krulwichiae AM31D Genome sequencing and assembly.</title>
        <authorList>
            <person name="Krulwich T.A."/>
            <person name="Anastor L."/>
            <person name="Ehrlich R."/>
            <person name="Ehrlich G.D."/>
            <person name="Janto B."/>
        </authorList>
    </citation>
    <scope>NUCLEOTIDE SEQUENCE [LARGE SCALE GENOMIC DNA]</scope>
    <source>
        <strain evidence="3 4">AM31D</strain>
    </source>
</reference>
<feature type="transmembrane region" description="Helical" evidence="2">
    <location>
        <begin position="6"/>
        <end position="28"/>
    </location>
</feature>
<sequence length="175" mass="20377">MSLDQIIDLIMQNIVFIAVVIGGLISMFGRLSGANQQESQDQRKRRPHSPPLNEQREEQVDWREIFKQEEREPEPQPTQTAKSIEPSLSTVSEEVSSRQQQLQEQYEEMRRKRERSSRQTKEIRNVPKTEVTSDDKLDLGLNRLSNKEAMKAVVWAEVLGSPRAKRPHPTFSKRR</sequence>
<keyword evidence="4" id="KW-1185">Reference proteome</keyword>
<feature type="compositionally biased region" description="Basic and acidic residues" evidence="1">
    <location>
        <begin position="54"/>
        <end position="74"/>
    </location>
</feature>
<dbReference type="Proteomes" id="UP000193006">
    <property type="component" value="Chromosome"/>
</dbReference>
<gene>
    <name evidence="3" type="ORF">BkAM31D_05350</name>
</gene>
<dbReference type="STRING" id="199441.BkAM31D_05350"/>
<name>A0A1X9M7D4_9BACI</name>
<feature type="compositionally biased region" description="Basic and acidic residues" evidence="1">
    <location>
        <begin position="107"/>
        <end position="132"/>
    </location>
</feature>
<dbReference type="AlphaFoldDB" id="A0A1X9M7D4"/>
<protein>
    <submittedName>
        <fullName evidence="3">Uncharacterized protein</fullName>
    </submittedName>
</protein>
<keyword evidence="2" id="KW-0472">Membrane</keyword>
<proteinExistence type="predicted"/>
<feature type="compositionally biased region" description="Polar residues" evidence="1">
    <location>
        <begin position="86"/>
        <end position="104"/>
    </location>
</feature>
<evidence type="ECO:0000313" key="4">
    <source>
        <dbReference type="Proteomes" id="UP000193006"/>
    </source>
</evidence>
<dbReference type="EMBL" id="CP020814">
    <property type="protein sequence ID" value="ARK29326.1"/>
    <property type="molecule type" value="Genomic_DNA"/>
</dbReference>
<keyword evidence="2" id="KW-0812">Transmembrane</keyword>
<evidence type="ECO:0000256" key="2">
    <source>
        <dbReference type="SAM" id="Phobius"/>
    </source>
</evidence>